<dbReference type="InterPro" id="IPR020472">
    <property type="entry name" value="WD40_PAC1"/>
</dbReference>
<dbReference type="PROSITE" id="PS50082">
    <property type="entry name" value="WD_REPEATS_2"/>
    <property type="match status" value="7"/>
</dbReference>
<dbReference type="InterPro" id="IPR050349">
    <property type="entry name" value="WD_LIS1/nudF_dynein_reg"/>
</dbReference>
<dbReference type="InterPro" id="IPR015943">
    <property type="entry name" value="WD40/YVTN_repeat-like_dom_sf"/>
</dbReference>
<protein>
    <recommendedName>
        <fullName evidence="5">Nephrocystin 3-like N-terminal domain-containing protein</fullName>
    </recommendedName>
</protein>
<sequence length="1295" mass="142476">MDDSPTGPAHKKRHHVFRCLKNALTRRSKDKDTPSASLASGTPAFTSPPGANSGPADPNTDGSKANDHDAKDHWQMAYDALSESDRNTLMTLPPAAAAKAKNASRSRTQEILDEVVKATEAQYKAEQRREGIRTTAHKIINSALSFQDVVNTAVRFDPTGYASSAWAIVSLGLTMAKNYAELRDALFDSSGYLADLLTRCAFIEEQFYGGSDPVRGNSEKERSIIRAYMAILQYSAEVRRVQQYGKGKDIVESITAGTSKQLAQLKASIKGEESHLHQWLLLDQHLHRKAEAEAILTQIDKLAIDIKKVHEAVAMLNLPFVDSALFDSFMDQNEEKCLPGTREELLQQVQDWGRLGDQGIFWLSGKAGTGKSTIARTVAGSFKADGVLGASFFFKRGRGDRSSAAKLFPTIAKQLVVHIPQMISGVQKAIDDDPTIGGKTLEEQFKKLILQPLLAVGQDEAVFSTVVVIDALDECEPKEDLKTILAFLAKVVTATDTAVRFFLTSRPEQPIRISFEQIGQRHYQHTPLHKVDDNMTRHDITLYLTQKFSQIQQTPEHDLPHGWPGEEQIETLAARAAPLFIFAATVCRFVADGNFDPNERLQEFLTNSSGSKLDDTYRPVLKQLLVKDKSDGEKLIAEFQKIIGVIILLANPLSLSALAELLELQERNVSIRLRSFHSVLVIPSDPNLPIQTFHSSFRDYLLDEGTKTDTEISPFWVDKGEKHELIGRQCLTVMGRYLKKNICGLPSYGTSRIEIDSDSIARSLPPALQYACRYWVYHFAQSSLSAKTIDQILPFLEEHFLHWLESMSIMGLIYESLDAADTLLKLTKNMSHSAVSFFLLDAHRFILKFLDVVDTAPLQLYSSGLIFAPQRSLIRTTFKRELPGWLFRSPRVDEEWISELRTLEGHFDRVQSVSFSPDGHLLLLASGSNDHTVKLWDPVAGVLKHTLEGHAGSVSSVAFSPCGDLIASGSLDCTIKLWDVTTAALGQSLEGHSHWVQSVAFSLDGHLLASGSDDYTIKLWDPATGVLKHTLYGHSGWVSSVAFSPDGHLLASSSGDHTIKLWDPVTGVLKNTLEGHADWVLSIAFSPTGSILVSSSADRVIILWDPATGACKHTLLGHSNHVQSVAFSADGHLLASGSDDRTIKLWDPSAVVLKNTLVGHSDRVQSVSFSPDGHLLASGSDDHTIKLWDPAAGALNHTINTGGNITNIEFSKSLPELITNLGSFTIQACYNSFSSNFSEVKTEVSLQASRWVAIHGKRELWLPADYQAICSTTRGGAIALGCLSGRVCIITFSLE</sequence>
<dbReference type="InterPro" id="IPR019775">
    <property type="entry name" value="WD40_repeat_CS"/>
</dbReference>
<feature type="compositionally biased region" description="Polar residues" evidence="4">
    <location>
        <begin position="34"/>
        <end position="45"/>
    </location>
</feature>
<feature type="repeat" description="WD" evidence="3">
    <location>
        <begin position="1073"/>
        <end position="1114"/>
    </location>
</feature>
<dbReference type="InterPro" id="IPR011047">
    <property type="entry name" value="Quinoprotein_ADH-like_sf"/>
</dbReference>
<organism evidence="6 7">
    <name type="scientific">Aspergillus pseudodeflectus</name>
    <dbReference type="NCBI Taxonomy" id="176178"/>
    <lineage>
        <taxon>Eukaryota</taxon>
        <taxon>Fungi</taxon>
        <taxon>Dikarya</taxon>
        <taxon>Ascomycota</taxon>
        <taxon>Pezizomycotina</taxon>
        <taxon>Eurotiomycetes</taxon>
        <taxon>Eurotiomycetidae</taxon>
        <taxon>Eurotiales</taxon>
        <taxon>Aspergillaceae</taxon>
        <taxon>Aspergillus</taxon>
        <taxon>Aspergillus subgen. Nidulantes</taxon>
    </lineage>
</organism>
<dbReference type="Proteomes" id="UP001610444">
    <property type="component" value="Unassembled WGS sequence"/>
</dbReference>
<dbReference type="SUPFAM" id="SSF50998">
    <property type="entry name" value="Quinoprotein alcohol dehydrogenase-like"/>
    <property type="match status" value="1"/>
</dbReference>
<feature type="region of interest" description="Disordered" evidence="4">
    <location>
        <begin position="23"/>
        <end position="68"/>
    </location>
</feature>
<evidence type="ECO:0000313" key="7">
    <source>
        <dbReference type="Proteomes" id="UP001610444"/>
    </source>
</evidence>
<feature type="repeat" description="WD" evidence="3">
    <location>
        <begin position="1031"/>
        <end position="1063"/>
    </location>
</feature>
<feature type="repeat" description="WD" evidence="3">
    <location>
        <begin position="903"/>
        <end position="937"/>
    </location>
</feature>
<gene>
    <name evidence="6" type="ORF">BJX68DRAFT_276940</name>
</gene>
<feature type="repeat" description="WD" evidence="3">
    <location>
        <begin position="1115"/>
        <end position="1147"/>
    </location>
</feature>
<reference evidence="6 7" key="1">
    <citation type="submission" date="2024-07" db="EMBL/GenBank/DDBJ databases">
        <title>Section-level genome sequencing and comparative genomics of Aspergillus sections Usti and Cavernicolus.</title>
        <authorList>
            <consortium name="Lawrence Berkeley National Laboratory"/>
            <person name="Nybo J.L."/>
            <person name="Vesth T.C."/>
            <person name="Theobald S."/>
            <person name="Frisvad J.C."/>
            <person name="Larsen T.O."/>
            <person name="Kjaerboelling I."/>
            <person name="Rothschild-Mancinelli K."/>
            <person name="Lyhne E.K."/>
            <person name="Kogle M.E."/>
            <person name="Barry K."/>
            <person name="Clum A."/>
            <person name="Na H."/>
            <person name="Ledsgaard L."/>
            <person name="Lin J."/>
            <person name="Lipzen A."/>
            <person name="Kuo A."/>
            <person name="Riley R."/>
            <person name="Mondo S."/>
            <person name="LaButti K."/>
            <person name="Haridas S."/>
            <person name="Pangalinan J."/>
            <person name="Salamov A.A."/>
            <person name="Simmons B.A."/>
            <person name="Magnuson J.K."/>
            <person name="Chen J."/>
            <person name="Drula E."/>
            <person name="Henrissat B."/>
            <person name="Wiebenga A."/>
            <person name="Lubbers R.J."/>
            <person name="Gomes A.C."/>
            <person name="Macurrencykelacurrency M.R."/>
            <person name="Stajich J."/>
            <person name="Grigoriev I.V."/>
            <person name="Mortensen U.H."/>
            <person name="De vries R.P."/>
            <person name="Baker S.E."/>
            <person name="Andersen M.R."/>
        </authorList>
    </citation>
    <scope>NUCLEOTIDE SEQUENCE [LARGE SCALE GENOMIC DNA]</scope>
    <source>
        <strain evidence="6 7">CBS 756.74</strain>
    </source>
</reference>
<dbReference type="InterPro" id="IPR056884">
    <property type="entry name" value="NPHP3-like_N"/>
</dbReference>
<evidence type="ECO:0000256" key="1">
    <source>
        <dbReference type="ARBA" id="ARBA00022574"/>
    </source>
</evidence>
<dbReference type="PROSITE" id="PS00678">
    <property type="entry name" value="WD_REPEATS_1"/>
    <property type="match status" value="1"/>
</dbReference>
<dbReference type="Pfam" id="PF00400">
    <property type="entry name" value="WD40"/>
    <property type="match status" value="7"/>
</dbReference>
<feature type="repeat" description="WD" evidence="3">
    <location>
        <begin position="989"/>
        <end position="1030"/>
    </location>
</feature>
<dbReference type="InterPro" id="IPR027417">
    <property type="entry name" value="P-loop_NTPase"/>
</dbReference>
<comment type="caution">
    <text evidence="6">The sequence shown here is derived from an EMBL/GenBank/DDBJ whole genome shotgun (WGS) entry which is preliminary data.</text>
</comment>
<dbReference type="EMBL" id="JBFXLR010000030">
    <property type="protein sequence ID" value="KAL2847067.1"/>
    <property type="molecule type" value="Genomic_DNA"/>
</dbReference>
<dbReference type="GeneID" id="98163394"/>
<dbReference type="Gene3D" id="3.40.50.300">
    <property type="entry name" value="P-loop containing nucleotide triphosphate hydrolases"/>
    <property type="match status" value="1"/>
</dbReference>
<feature type="domain" description="Nephrocystin 3-like N-terminal" evidence="5">
    <location>
        <begin position="340"/>
        <end position="506"/>
    </location>
</feature>
<keyword evidence="1 3" id="KW-0853">WD repeat</keyword>
<dbReference type="SMART" id="SM00320">
    <property type="entry name" value="WD40"/>
    <property type="match status" value="7"/>
</dbReference>
<dbReference type="Gene3D" id="2.130.10.10">
    <property type="entry name" value="YVTN repeat-like/Quinoprotein amine dehydrogenase"/>
    <property type="match status" value="3"/>
</dbReference>
<evidence type="ECO:0000259" key="5">
    <source>
        <dbReference type="Pfam" id="PF24883"/>
    </source>
</evidence>
<dbReference type="PRINTS" id="PR00320">
    <property type="entry name" value="GPROTEINBRPT"/>
</dbReference>
<keyword evidence="7" id="KW-1185">Reference proteome</keyword>
<feature type="repeat" description="WD" evidence="3">
    <location>
        <begin position="1157"/>
        <end position="1198"/>
    </location>
</feature>
<feature type="repeat" description="WD" evidence="3">
    <location>
        <begin position="947"/>
        <end position="988"/>
    </location>
</feature>
<evidence type="ECO:0000313" key="6">
    <source>
        <dbReference type="EMBL" id="KAL2847067.1"/>
    </source>
</evidence>
<proteinExistence type="predicted"/>
<keyword evidence="2" id="KW-0677">Repeat</keyword>
<evidence type="ECO:0000256" key="4">
    <source>
        <dbReference type="SAM" id="MobiDB-lite"/>
    </source>
</evidence>
<dbReference type="RefSeq" id="XP_070897514.1">
    <property type="nucleotide sequence ID" value="XM_071048230.1"/>
</dbReference>
<dbReference type="PANTHER" id="PTHR44129">
    <property type="entry name" value="WD REPEAT-CONTAINING PROTEIN POP1"/>
    <property type="match status" value="1"/>
</dbReference>
<evidence type="ECO:0000256" key="2">
    <source>
        <dbReference type="ARBA" id="ARBA00022737"/>
    </source>
</evidence>
<accession>A0ABR4K4V8</accession>
<name>A0ABR4K4V8_9EURO</name>
<dbReference type="InterPro" id="IPR001680">
    <property type="entry name" value="WD40_rpt"/>
</dbReference>
<dbReference type="Pfam" id="PF24883">
    <property type="entry name" value="NPHP3_N"/>
    <property type="match status" value="1"/>
</dbReference>
<evidence type="ECO:0000256" key="3">
    <source>
        <dbReference type="PROSITE-ProRule" id="PRU00221"/>
    </source>
</evidence>
<dbReference type="SUPFAM" id="SSF52540">
    <property type="entry name" value="P-loop containing nucleoside triphosphate hydrolases"/>
    <property type="match status" value="1"/>
</dbReference>
<dbReference type="PROSITE" id="PS50294">
    <property type="entry name" value="WD_REPEATS_REGION"/>
    <property type="match status" value="7"/>
</dbReference>
<dbReference type="CDD" id="cd00200">
    <property type="entry name" value="WD40"/>
    <property type="match status" value="1"/>
</dbReference>